<sequence>MEQREIVEYRFYCPPGVQCVLACGSSAFIGEVDDSTVLNLTLIIGHKGLTETGLCLERAVDGTIFDYLTTSDIPTPSLQQRLAWCRELCEAVEHVRSKRVIHCDIQPTNVLVDRKAHFELADFQGRYLSEDGNIILDGWSGEPCRYFCPRDDEFVANFRTGFFALGSTIHFIMTGQEGFSDIFSGEAGWDDEVKPRFARDSCGERCRPPHAIFSLRLISWIIITL</sequence>
<dbReference type="Pfam" id="PF00069">
    <property type="entry name" value="Pkinase"/>
    <property type="match status" value="1"/>
</dbReference>
<comment type="caution">
    <text evidence="2">The sequence shown here is derived from an EMBL/GenBank/DDBJ whole genome shotgun (WGS) entry which is preliminary data.</text>
</comment>
<name>A0AAD8PVV1_9PEZI</name>
<dbReference type="EMBL" id="JAHLJV010000042">
    <property type="protein sequence ID" value="KAK1585620.1"/>
    <property type="molecule type" value="Genomic_DNA"/>
</dbReference>
<dbReference type="GeneID" id="85446782"/>
<evidence type="ECO:0000313" key="3">
    <source>
        <dbReference type="Proteomes" id="UP001230504"/>
    </source>
</evidence>
<dbReference type="Gene3D" id="1.10.510.10">
    <property type="entry name" value="Transferase(Phosphotransferase) domain 1"/>
    <property type="match status" value="1"/>
</dbReference>
<dbReference type="InterPro" id="IPR000719">
    <property type="entry name" value="Prot_kinase_dom"/>
</dbReference>
<dbReference type="SUPFAM" id="SSF56112">
    <property type="entry name" value="Protein kinase-like (PK-like)"/>
    <property type="match status" value="1"/>
</dbReference>
<accession>A0AAD8PVV1</accession>
<dbReference type="Proteomes" id="UP001230504">
    <property type="component" value="Unassembled WGS sequence"/>
</dbReference>
<keyword evidence="3" id="KW-1185">Reference proteome</keyword>
<dbReference type="InterPro" id="IPR011009">
    <property type="entry name" value="Kinase-like_dom_sf"/>
</dbReference>
<gene>
    <name evidence="2" type="ORF">LY79DRAFT_650713</name>
</gene>
<organism evidence="2 3">
    <name type="scientific">Colletotrichum navitas</name>
    <dbReference type="NCBI Taxonomy" id="681940"/>
    <lineage>
        <taxon>Eukaryota</taxon>
        <taxon>Fungi</taxon>
        <taxon>Dikarya</taxon>
        <taxon>Ascomycota</taxon>
        <taxon>Pezizomycotina</taxon>
        <taxon>Sordariomycetes</taxon>
        <taxon>Hypocreomycetidae</taxon>
        <taxon>Glomerellales</taxon>
        <taxon>Glomerellaceae</taxon>
        <taxon>Colletotrichum</taxon>
        <taxon>Colletotrichum graminicola species complex</taxon>
    </lineage>
</organism>
<dbReference type="GO" id="GO:0005524">
    <property type="term" value="F:ATP binding"/>
    <property type="evidence" value="ECO:0007669"/>
    <property type="project" value="InterPro"/>
</dbReference>
<feature type="domain" description="Protein kinase" evidence="1">
    <location>
        <begin position="1"/>
        <end position="225"/>
    </location>
</feature>
<reference evidence="2" key="1">
    <citation type="submission" date="2021-06" db="EMBL/GenBank/DDBJ databases">
        <title>Comparative genomics, transcriptomics and evolutionary studies reveal genomic signatures of adaptation to plant cell wall in hemibiotrophic fungi.</title>
        <authorList>
            <consortium name="DOE Joint Genome Institute"/>
            <person name="Baroncelli R."/>
            <person name="Diaz J.F."/>
            <person name="Benocci T."/>
            <person name="Peng M."/>
            <person name="Battaglia E."/>
            <person name="Haridas S."/>
            <person name="Andreopoulos W."/>
            <person name="Labutti K."/>
            <person name="Pangilinan J."/>
            <person name="Floch G.L."/>
            <person name="Makela M.R."/>
            <person name="Henrissat B."/>
            <person name="Grigoriev I.V."/>
            <person name="Crouch J.A."/>
            <person name="De Vries R.P."/>
            <person name="Sukno S.A."/>
            <person name="Thon M.R."/>
        </authorList>
    </citation>
    <scope>NUCLEOTIDE SEQUENCE</scope>
    <source>
        <strain evidence="2">CBS 125086</strain>
    </source>
</reference>
<protein>
    <recommendedName>
        <fullName evidence="1">Protein kinase domain-containing protein</fullName>
    </recommendedName>
</protein>
<evidence type="ECO:0000259" key="1">
    <source>
        <dbReference type="PROSITE" id="PS50011"/>
    </source>
</evidence>
<proteinExistence type="predicted"/>
<dbReference type="AlphaFoldDB" id="A0AAD8PVV1"/>
<dbReference type="PROSITE" id="PS50011">
    <property type="entry name" value="PROTEIN_KINASE_DOM"/>
    <property type="match status" value="1"/>
</dbReference>
<dbReference type="RefSeq" id="XP_060412637.1">
    <property type="nucleotide sequence ID" value="XM_060562542.1"/>
</dbReference>
<evidence type="ECO:0000313" key="2">
    <source>
        <dbReference type="EMBL" id="KAK1585620.1"/>
    </source>
</evidence>
<dbReference type="GO" id="GO:0004672">
    <property type="term" value="F:protein kinase activity"/>
    <property type="evidence" value="ECO:0007669"/>
    <property type="project" value="InterPro"/>
</dbReference>